<proteinExistence type="predicted"/>
<keyword evidence="4" id="KW-1185">Reference proteome</keyword>
<keyword evidence="1" id="KW-0175">Coiled coil</keyword>
<dbReference type="PANTHER" id="PTHR46354:SF13">
    <property type="entry name" value="PROTEIN DOG1-LIKE 4"/>
    <property type="match status" value="1"/>
</dbReference>
<feature type="coiled-coil region" evidence="1">
    <location>
        <begin position="105"/>
        <end position="136"/>
    </location>
</feature>
<sequence length="222" mass="25408">MTTRSQKPAAHFHQFFNGWLLRQKNFRDQLRSNSDSLNDGELRDLVACVLAHYQQYYEEKSRLDVSLVFSPPWFSSFEQSFFWIAGFKPGLAFRIVNGSVGDTMSREQVDRMDQLRAETREEERRLEGELARIQENVAGPAVVEVTRRGAAAEEGEMEAAVEVLRGEMEVVVANADMLRTTTAERVVEILTPVQNVRFLAAVAELQLKIRNWGWEIEGESPR</sequence>
<protein>
    <recommendedName>
        <fullName evidence="2">DOG1 domain-containing protein</fullName>
    </recommendedName>
</protein>
<gene>
    <name evidence="3" type="ORF">SSX86_010363</name>
</gene>
<dbReference type="Proteomes" id="UP001408789">
    <property type="component" value="Unassembled WGS sequence"/>
</dbReference>
<dbReference type="PANTHER" id="PTHR46354">
    <property type="entry name" value="DOG1 DOMAIN-CONTAINING PROTEIN"/>
    <property type="match status" value="1"/>
</dbReference>
<dbReference type="PROSITE" id="PS51806">
    <property type="entry name" value="DOG1"/>
    <property type="match status" value="1"/>
</dbReference>
<evidence type="ECO:0000313" key="4">
    <source>
        <dbReference type="Proteomes" id="UP001408789"/>
    </source>
</evidence>
<dbReference type="InterPro" id="IPR051886">
    <property type="entry name" value="Seed_Dev/Stress_Resp_Reg"/>
</dbReference>
<evidence type="ECO:0000313" key="3">
    <source>
        <dbReference type="EMBL" id="KAK9069965.1"/>
    </source>
</evidence>
<evidence type="ECO:0000259" key="2">
    <source>
        <dbReference type="PROSITE" id="PS51806"/>
    </source>
</evidence>
<feature type="domain" description="DOG1" evidence="2">
    <location>
        <begin position="9"/>
        <end position="219"/>
    </location>
</feature>
<dbReference type="InterPro" id="IPR025422">
    <property type="entry name" value="TGA_domain"/>
</dbReference>
<comment type="caution">
    <text evidence="3">The sequence shown here is derived from an EMBL/GenBank/DDBJ whole genome shotgun (WGS) entry which is preliminary data.</text>
</comment>
<accession>A0AAP0DBN8</accession>
<evidence type="ECO:0000256" key="1">
    <source>
        <dbReference type="SAM" id="Coils"/>
    </source>
</evidence>
<dbReference type="GO" id="GO:0043565">
    <property type="term" value="F:sequence-specific DNA binding"/>
    <property type="evidence" value="ECO:0007669"/>
    <property type="project" value="InterPro"/>
</dbReference>
<name>A0AAP0DBN8_9ASTR</name>
<dbReference type="EMBL" id="JBCNJP010000012">
    <property type="protein sequence ID" value="KAK9069965.1"/>
    <property type="molecule type" value="Genomic_DNA"/>
</dbReference>
<dbReference type="GO" id="GO:0006351">
    <property type="term" value="P:DNA-templated transcription"/>
    <property type="evidence" value="ECO:0007669"/>
    <property type="project" value="InterPro"/>
</dbReference>
<reference evidence="3 4" key="1">
    <citation type="submission" date="2024-04" db="EMBL/GenBank/DDBJ databases">
        <title>The reference genome of an endangered Asteraceae, Deinandra increscens subsp. villosa, native to the Central Coast of California.</title>
        <authorList>
            <person name="Guilliams M."/>
            <person name="Hasenstab-Lehman K."/>
            <person name="Meyer R."/>
            <person name="Mcevoy S."/>
        </authorList>
    </citation>
    <scope>NUCLEOTIDE SEQUENCE [LARGE SCALE GENOMIC DNA]</scope>
    <source>
        <tissue evidence="3">Leaf</tissue>
    </source>
</reference>
<dbReference type="Pfam" id="PF14144">
    <property type="entry name" value="DOG1"/>
    <property type="match status" value="1"/>
</dbReference>
<organism evidence="3 4">
    <name type="scientific">Deinandra increscens subsp. villosa</name>
    <dbReference type="NCBI Taxonomy" id="3103831"/>
    <lineage>
        <taxon>Eukaryota</taxon>
        <taxon>Viridiplantae</taxon>
        <taxon>Streptophyta</taxon>
        <taxon>Embryophyta</taxon>
        <taxon>Tracheophyta</taxon>
        <taxon>Spermatophyta</taxon>
        <taxon>Magnoliopsida</taxon>
        <taxon>eudicotyledons</taxon>
        <taxon>Gunneridae</taxon>
        <taxon>Pentapetalae</taxon>
        <taxon>asterids</taxon>
        <taxon>campanulids</taxon>
        <taxon>Asterales</taxon>
        <taxon>Asteraceae</taxon>
        <taxon>Asteroideae</taxon>
        <taxon>Heliantheae alliance</taxon>
        <taxon>Madieae</taxon>
        <taxon>Madiinae</taxon>
        <taxon>Deinandra</taxon>
    </lineage>
</organism>
<dbReference type="AlphaFoldDB" id="A0AAP0DBN8"/>